<keyword evidence="1" id="KW-0812">Transmembrane</keyword>
<evidence type="ECO:0000313" key="4">
    <source>
        <dbReference type="Proteomes" id="UP000264820"/>
    </source>
</evidence>
<keyword evidence="4" id="KW-1185">Reference proteome</keyword>
<evidence type="ECO:0000256" key="1">
    <source>
        <dbReference type="SAM" id="Phobius"/>
    </source>
</evidence>
<dbReference type="OMA" id="WKEWKIP"/>
<dbReference type="InterPro" id="IPR036388">
    <property type="entry name" value="WH-like_DNA-bd_sf"/>
</dbReference>
<dbReference type="SUPFAM" id="SSF46689">
    <property type="entry name" value="Homeodomain-like"/>
    <property type="match status" value="1"/>
</dbReference>
<name>A0A3Q2Z4H1_HIPCM</name>
<reference evidence="3" key="1">
    <citation type="submission" date="2025-08" db="UniProtKB">
        <authorList>
            <consortium name="Ensembl"/>
        </authorList>
    </citation>
    <scope>IDENTIFICATION</scope>
</reference>
<evidence type="ECO:0000313" key="3">
    <source>
        <dbReference type="Ensembl" id="ENSHCOP00000020877.1"/>
    </source>
</evidence>
<feature type="transmembrane region" description="Helical" evidence="1">
    <location>
        <begin position="76"/>
        <end position="96"/>
    </location>
</feature>
<dbReference type="InterPro" id="IPR009057">
    <property type="entry name" value="Homeodomain-like_sf"/>
</dbReference>
<proteinExistence type="predicted"/>
<dbReference type="Gene3D" id="1.10.10.10">
    <property type="entry name" value="Winged helix-like DNA-binding domain superfamily/Winged helix DNA-binding domain"/>
    <property type="match status" value="1"/>
</dbReference>
<evidence type="ECO:0000259" key="2">
    <source>
        <dbReference type="Pfam" id="PF25787"/>
    </source>
</evidence>
<dbReference type="InterPro" id="IPR057667">
    <property type="entry name" value="HTH_SB"/>
</dbReference>
<feature type="domain" description="Sleeping Beauty transposase HTH" evidence="2">
    <location>
        <begin position="1"/>
        <end position="48"/>
    </location>
</feature>
<dbReference type="AlphaFoldDB" id="A0A3Q2Z4H1"/>
<dbReference type="Ensembl" id="ENSHCOT00000005076.1">
    <property type="protein sequence ID" value="ENSHCOP00000020877.1"/>
    <property type="gene ID" value="ENSHCOG00000007299.1"/>
</dbReference>
<accession>A0A3Q2Z4H1</accession>
<organism evidence="3 4">
    <name type="scientific">Hippocampus comes</name>
    <name type="common">Tiger tail seahorse</name>
    <dbReference type="NCBI Taxonomy" id="109280"/>
    <lineage>
        <taxon>Eukaryota</taxon>
        <taxon>Metazoa</taxon>
        <taxon>Chordata</taxon>
        <taxon>Craniata</taxon>
        <taxon>Vertebrata</taxon>
        <taxon>Euteleostomi</taxon>
        <taxon>Actinopterygii</taxon>
        <taxon>Neopterygii</taxon>
        <taxon>Teleostei</taxon>
        <taxon>Neoteleostei</taxon>
        <taxon>Acanthomorphata</taxon>
        <taxon>Syngnathiaria</taxon>
        <taxon>Syngnathiformes</taxon>
        <taxon>Syngnathoidei</taxon>
        <taxon>Syngnathidae</taxon>
        <taxon>Hippocampus</taxon>
    </lineage>
</organism>
<dbReference type="Pfam" id="PF25787">
    <property type="entry name" value="HTH_SB"/>
    <property type="match status" value="1"/>
</dbReference>
<protein>
    <recommendedName>
        <fullName evidence="2">Sleeping Beauty transposase HTH domain-containing protein</fullName>
    </recommendedName>
</protein>
<sequence length="97" mass="11024">MMSKELSEDLRKKVVEKHSDEQSFAAIAGSVRVPKSTVASLIQKWKEWKIPGFLKMVPNGSRNIIRQLTKIVQMSFSRTCFAVVFLPGCMFSFTVLQ</sequence>
<keyword evidence="1" id="KW-0472">Membrane</keyword>
<reference evidence="3" key="2">
    <citation type="submission" date="2025-09" db="UniProtKB">
        <authorList>
            <consortium name="Ensembl"/>
        </authorList>
    </citation>
    <scope>IDENTIFICATION</scope>
</reference>
<dbReference type="Proteomes" id="UP000264820">
    <property type="component" value="Unplaced"/>
</dbReference>
<keyword evidence="1" id="KW-1133">Transmembrane helix</keyword>